<dbReference type="Pfam" id="PF00534">
    <property type="entry name" value="Glycos_transf_1"/>
    <property type="match status" value="1"/>
</dbReference>
<name>A0ABV8S9H2_9BACL</name>
<keyword evidence="4" id="KW-1185">Reference proteome</keyword>
<dbReference type="InterPro" id="IPR050194">
    <property type="entry name" value="Glycosyltransferase_grp1"/>
</dbReference>
<gene>
    <name evidence="3" type="ORF">ACFO1S_08355</name>
</gene>
<evidence type="ECO:0000313" key="3">
    <source>
        <dbReference type="EMBL" id="MFC4303462.1"/>
    </source>
</evidence>
<evidence type="ECO:0000259" key="1">
    <source>
        <dbReference type="Pfam" id="PF00534"/>
    </source>
</evidence>
<dbReference type="CDD" id="cd03794">
    <property type="entry name" value="GT4_WbuB-like"/>
    <property type="match status" value="1"/>
</dbReference>
<organism evidence="3 4">
    <name type="scientific">Cohnella boryungensis</name>
    <dbReference type="NCBI Taxonomy" id="768479"/>
    <lineage>
        <taxon>Bacteria</taxon>
        <taxon>Bacillati</taxon>
        <taxon>Bacillota</taxon>
        <taxon>Bacilli</taxon>
        <taxon>Bacillales</taxon>
        <taxon>Paenibacillaceae</taxon>
        <taxon>Cohnella</taxon>
    </lineage>
</organism>
<dbReference type="PANTHER" id="PTHR45947">
    <property type="entry name" value="SULFOQUINOVOSYL TRANSFERASE SQD2"/>
    <property type="match status" value="1"/>
</dbReference>
<proteinExistence type="predicted"/>
<protein>
    <submittedName>
        <fullName evidence="3">Glycosyltransferase family 4 protein</fullName>
    </submittedName>
</protein>
<comment type="caution">
    <text evidence="3">The sequence shown here is derived from an EMBL/GenBank/DDBJ whole genome shotgun (WGS) entry which is preliminary data.</text>
</comment>
<sequence>MKIVVICHYFYPEIGAPSARLFEMAKYWVREGHEVQVVTCFPNHPTGIVPDKYKGKRSEVEEIEGVTIIRNYVYATPNEGFYKKTLGHLSFMFSSILFGFWKVKKPDIILVSSPTFFSVFSGLFYSVFKRKPFVFEVRDLWPDAVVKLGALKNKLIISCLERMELFLYRRSKRVVTVTKSFKEQLIERGIPENKIEVITNGVDLPQFEALHPEAVQSLREAYQWGEKKILLYVGAHGISQGLSTIIEVADQLRHRHDLYFVFVGEGAEKRKLEELVLEKQLGNVQFIHEQPKEKIALFYQAAYLSFVPLRNLPLFSAYIPSKMFEIMGSGCPIVASLAGEAARILEDSKGAIVVQAENVEAIAEAVLRIADDRPFRDELGNLGKLFVGRNYSRDALAGKYSRLLQSITTR</sequence>
<dbReference type="RefSeq" id="WP_204602818.1">
    <property type="nucleotide sequence ID" value="NZ_JBHSED010000013.1"/>
</dbReference>
<dbReference type="Pfam" id="PF13439">
    <property type="entry name" value="Glyco_transf_4"/>
    <property type="match status" value="1"/>
</dbReference>
<dbReference type="PANTHER" id="PTHR45947:SF3">
    <property type="entry name" value="SULFOQUINOVOSYL TRANSFERASE SQD2"/>
    <property type="match status" value="1"/>
</dbReference>
<dbReference type="Gene3D" id="3.40.50.2000">
    <property type="entry name" value="Glycogen Phosphorylase B"/>
    <property type="match status" value="2"/>
</dbReference>
<feature type="domain" description="Glycosyltransferase subfamily 4-like N-terminal" evidence="2">
    <location>
        <begin position="21"/>
        <end position="204"/>
    </location>
</feature>
<dbReference type="InterPro" id="IPR028098">
    <property type="entry name" value="Glyco_trans_4-like_N"/>
</dbReference>
<evidence type="ECO:0000313" key="4">
    <source>
        <dbReference type="Proteomes" id="UP001595755"/>
    </source>
</evidence>
<reference evidence="4" key="1">
    <citation type="journal article" date="2019" name="Int. J. Syst. Evol. Microbiol.">
        <title>The Global Catalogue of Microorganisms (GCM) 10K type strain sequencing project: providing services to taxonomists for standard genome sequencing and annotation.</title>
        <authorList>
            <consortium name="The Broad Institute Genomics Platform"/>
            <consortium name="The Broad Institute Genome Sequencing Center for Infectious Disease"/>
            <person name="Wu L."/>
            <person name="Ma J."/>
        </authorList>
    </citation>
    <scope>NUCLEOTIDE SEQUENCE [LARGE SCALE GENOMIC DNA]</scope>
    <source>
        <strain evidence="4">CGMCC 4.1641</strain>
    </source>
</reference>
<dbReference type="EMBL" id="JBHSED010000013">
    <property type="protein sequence ID" value="MFC4303462.1"/>
    <property type="molecule type" value="Genomic_DNA"/>
</dbReference>
<dbReference type="Proteomes" id="UP001595755">
    <property type="component" value="Unassembled WGS sequence"/>
</dbReference>
<dbReference type="SUPFAM" id="SSF53756">
    <property type="entry name" value="UDP-Glycosyltransferase/glycogen phosphorylase"/>
    <property type="match status" value="1"/>
</dbReference>
<evidence type="ECO:0000259" key="2">
    <source>
        <dbReference type="Pfam" id="PF13439"/>
    </source>
</evidence>
<feature type="domain" description="Glycosyl transferase family 1" evidence="1">
    <location>
        <begin position="220"/>
        <end position="383"/>
    </location>
</feature>
<accession>A0ABV8S9H2</accession>
<dbReference type="InterPro" id="IPR001296">
    <property type="entry name" value="Glyco_trans_1"/>
</dbReference>